<feature type="region of interest" description="Disordered" evidence="5">
    <location>
        <begin position="81"/>
        <end position="102"/>
    </location>
</feature>
<dbReference type="Proteomes" id="UP001218218">
    <property type="component" value="Unassembled WGS sequence"/>
</dbReference>
<feature type="region of interest" description="Disordered" evidence="5">
    <location>
        <begin position="228"/>
        <end position="273"/>
    </location>
</feature>
<keyword evidence="2 4" id="KW-0863">Zinc-finger</keyword>
<dbReference type="PROSITE" id="PS00518">
    <property type="entry name" value="ZF_RING_1"/>
    <property type="match status" value="1"/>
</dbReference>
<keyword evidence="8" id="KW-1185">Reference proteome</keyword>
<feature type="compositionally biased region" description="Low complexity" evidence="5">
    <location>
        <begin position="81"/>
        <end position="97"/>
    </location>
</feature>
<reference evidence="7" key="1">
    <citation type="submission" date="2023-03" db="EMBL/GenBank/DDBJ databases">
        <title>Massive genome expansion in bonnet fungi (Mycena s.s.) driven by repeated elements and novel gene families across ecological guilds.</title>
        <authorList>
            <consortium name="Lawrence Berkeley National Laboratory"/>
            <person name="Harder C.B."/>
            <person name="Miyauchi S."/>
            <person name="Viragh M."/>
            <person name="Kuo A."/>
            <person name="Thoen E."/>
            <person name="Andreopoulos B."/>
            <person name="Lu D."/>
            <person name="Skrede I."/>
            <person name="Drula E."/>
            <person name="Henrissat B."/>
            <person name="Morin E."/>
            <person name="Kohler A."/>
            <person name="Barry K."/>
            <person name="LaButti K."/>
            <person name="Morin E."/>
            <person name="Salamov A."/>
            <person name="Lipzen A."/>
            <person name="Mereny Z."/>
            <person name="Hegedus B."/>
            <person name="Baldrian P."/>
            <person name="Stursova M."/>
            <person name="Weitz H."/>
            <person name="Taylor A."/>
            <person name="Grigoriev I.V."/>
            <person name="Nagy L.G."/>
            <person name="Martin F."/>
            <person name="Kauserud H."/>
        </authorList>
    </citation>
    <scope>NUCLEOTIDE SEQUENCE</scope>
    <source>
        <strain evidence="7">CBHHK002</strain>
    </source>
</reference>
<accession>A0AAD6Z3T3</accession>
<organism evidence="7 8">
    <name type="scientific">Mycena albidolilacea</name>
    <dbReference type="NCBI Taxonomy" id="1033008"/>
    <lineage>
        <taxon>Eukaryota</taxon>
        <taxon>Fungi</taxon>
        <taxon>Dikarya</taxon>
        <taxon>Basidiomycota</taxon>
        <taxon>Agaricomycotina</taxon>
        <taxon>Agaricomycetes</taxon>
        <taxon>Agaricomycetidae</taxon>
        <taxon>Agaricales</taxon>
        <taxon>Marasmiineae</taxon>
        <taxon>Mycenaceae</taxon>
        <taxon>Mycena</taxon>
    </lineage>
</organism>
<dbReference type="SMART" id="SM00184">
    <property type="entry name" value="RING"/>
    <property type="match status" value="1"/>
</dbReference>
<feature type="domain" description="RING-type" evidence="6">
    <location>
        <begin position="5"/>
        <end position="48"/>
    </location>
</feature>
<evidence type="ECO:0000313" key="7">
    <source>
        <dbReference type="EMBL" id="KAJ7306802.1"/>
    </source>
</evidence>
<evidence type="ECO:0000256" key="1">
    <source>
        <dbReference type="ARBA" id="ARBA00022723"/>
    </source>
</evidence>
<evidence type="ECO:0000256" key="4">
    <source>
        <dbReference type="PROSITE-ProRule" id="PRU00175"/>
    </source>
</evidence>
<dbReference type="EMBL" id="JARIHO010000091">
    <property type="protein sequence ID" value="KAJ7306802.1"/>
    <property type="molecule type" value="Genomic_DNA"/>
</dbReference>
<dbReference type="InterPro" id="IPR051051">
    <property type="entry name" value="E3_ubiq-ligase_TRIM/RNF"/>
</dbReference>
<evidence type="ECO:0000259" key="6">
    <source>
        <dbReference type="PROSITE" id="PS50089"/>
    </source>
</evidence>
<dbReference type="InterPro" id="IPR027370">
    <property type="entry name" value="Znf-RING_euk"/>
</dbReference>
<dbReference type="InterPro" id="IPR001841">
    <property type="entry name" value="Znf_RING"/>
</dbReference>
<proteinExistence type="predicted"/>
<dbReference type="Gene3D" id="3.30.40.10">
    <property type="entry name" value="Zinc/RING finger domain, C3HC4 (zinc finger)"/>
    <property type="match status" value="1"/>
</dbReference>
<dbReference type="InterPro" id="IPR017907">
    <property type="entry name" value="Znf_RING_CS"/>
</dbReference>
<comment type="caution">
    <text evidence="7">The sequence shown here is derived from an EMBL/GenBank/DDBJ whole genome shotgun (WGS) entry which is preliminary data.</text>
</comment>
<dbReference type="PANTHER" id="PTHR25465:SF41">
    <property type="entry name" value="E3 UBIQUITIN-PROTEIN LIGASE RNF135"/>
    <property type="match status" value="1"/>
</dbReference>
<keyword evidence="1" id="KW-0479">Metal-binding</keyword>
<gene>
    <name evidence="7" type="ORF">DFH08DRAFT_901771</name>
</gene>
<evidence type="ECO:0000313" key="8">
    <source>
        <dbReference type="Proteomes" id="UP001218218"/>
    </source>
</evidence>
<dbReference type="GO" id="GO:0008270">
    <property type="term" value="F:zinc ion binding"/>
    <property type="evidence" value="ECO:0007669"/>
    <property type="project" value="UniProtKB-KW"/>
</dbReference>
<dbReference type="SUPFAM" id="SSF57850">
    <property type="entry name" value="RING/U-box"/>
    <property type="match status" value="1"/>
</dbReference>
<dbReference type="InterPro" id="IPR013083">
    <property type="entry name" value="Znf_RING/FYVE/PHD"/>
</dbReference>
<dbReference type="Pfam" id="PF13445">
    <property type="entry name" value="zf-RING_UBOX"/>
    <property type="match status" value="1"/>
</dbReference>
<protein>
    <recommendedName>
        <fullName evidence="6">RING-type domain-containing protein</fullName>
    </recommendedName>
</protein>
<evidence type="ECO:0000256" key="3">
    <source>
        <dbReference type="ARBA" id="ARBA00022833"/>
    </source>
</evidence>
<dbReference type="PANTHER" id="PTHR25465">
    <property type="entry name" value="B-BOX DOMAIN CONTAINING"/>
    <property type="match status" value="1"/>
</dbReference>
<dbReference type="PROSITE" id="PS50089">
    <property type="entry name" value="ZF_RING_2"/>
    <property type="match status" value="1"/>
</dbReference>
<evidence type="ECO:0000256" key="5">
    <source>
        <dbReference type="SAM" id="MobiDB-lite"/>
    </source>
</evidence>
<keyword evidence="3" id="KW-0862">Zinc</keyword>
<evidence type="ECO:0000256" key="2">
    <source>
        <dbReference type="ARBA" id="ARBA00022771"/>
    </source>
</evidence>
<name>A0AAD6Z3T3_9AGAR</name>
<dbReference type="AlphaFoldDB" id="A0AAD6Z3T3"/>
<sequence>MPATCSICLEPFTSPVSLPCGHIFCRDCIRRTVALSKPCIIQNCPACRTRYSIVPIDPGSVPPHLRPHILPPIRPVFFDDPAPTEASATSSSSTSTPSPYPITQAEDLRRAVAQMNAVEAHTATWRRRAEIHAAANQKLFAVARAAKDCALRMRQERDTERSRYVLLKRKLSELMPELDLESESPFTKRRCEERQAVVRRAGLPVYLMQGKTPEQYYDNVADMECSHFGPPLRRRKDSPKRENDPTRTQDAAIAVPDAPPSRPPALVSGLAAA</sequence>